<comment type="subcellular location">
    <subcellularLocation>
        <location evidence="1">Cell membrane</location>
    </subcellularLocation>
</comment>
<gene>
    <name evidence="8" type="ORF">HHI_12754</name>
</gene>
<feature type="domain" description="Glycosyltransferase 2-like" evidence="7">
    <location>
        <begin position="25"/>
        <end position="193"/>
    </location>
</feature>
<dbReference type="CDD" id="cd02525">
    <property type="entry name" value="Succinoglycan_BP_ExoA"/>
    <property type="match status" value="1"/>
</dbReference>
<keyword evidence="5 6" id="KW-0472">Membrane</keyword>
<dbReference type="OrthoDB" id="8416156at2"/>
<feature type="transmembrane region" description="Helical" evidence="6">
    <location>
        <begin position="314"/>
        <end position="334"/>
    </location>
</feature>
<evidence type="ECO:0000256" key="4">
    <source>
        <dbReference type="ARBA" id="ARBA00022679"/>
    </source>
</evidence>
<dbReference type="Pfam" id="PF00535">
    <property type="entry name" value="Glycos_transf_2"/>
    <property type="match status" value="1"/>
</dbReference>
<dbReference type="GO" id="GO:0005886">
    <property type="term" value="C:plasma membrane"/>
    <property type="evidence" value="ECO:0007669"/>
    <property type="project" value="UniProtKB-SubCell"/>
</dbReference>
<dbReference type="InterPro" id="IPR001173">
    <property type="entry name" value="Glyco_trans_2-like"/>
</dbReference>
<keyword evidence="4 8" id="KW-0808">Transferase</keyword>
<protein>
    <submittedName>
        <fullName evidence="8">Putative glycosyl transferase ExoA</fullName>
    </submittedName>
</protein>
<dbReference type="SUPFAM" id="SSF53448">
    <property type="entry name" value="Nucleotide-diphospho-sugar transferases"/>
    <property type="match status" value="1"/>
</dbReference>
<keyword evidence="6" id="KW-0812">Transmembrane</keyword>
<dbReference type="PATRIC" id="fig|1280951.3.peg.2570"/>
<dbReference type="AlphaFoldDB" id="A0A059FLP5"/>
<reference evidence="8 9" key="1">
    <citation type="submission" date="2013-04" db="EMBL/GenBank/DDBJ databases">
        <title>Hyphomonas hirschiana VP5 Genome Sequencing.</title>
        <authorList>
            <person name="Lai Q."/>
            <person name="Shao Z."/>
        </authorList>
    </citation>
    <scope>NUCLEOTIDE SEQUENCE [LARGE SCALE GENOMIC DNA]</scope>
    <source>
        <strain evidence="8 9">VP5</strain>
    </source>
</reference>
<evidence type="ECO:0000256" key="3">
    <source>
        <dbReference type="ARBA" id="ARBA00022676"/>
    </source>
</evidence>
<dbReference type="PANTHER" id="PTHR43646:SF2">
    <property type="entry name" value="GLYCOSYLTRANSFERASE 2-LIKE DOMAIN-CONTAINING PROTEIN"/>
    <property type="match status" value="1"/>
</dbReference>
<dbReference type="EMBL" id="ARYI01000011">
    <property type="protein sequence ID" value="KCZ91461.1"/>
    <property type="molecule type" value="Genomic_DNA"/>
</dbReference>
<evidence type="ECO:0000256" key="2">
    <source>
        <dbReference type="ARBA" id="ARBA00022475"/>
    </source>
</evidence>
<dbReference type="Proteomes" id="UP000025061">
    <property type="component" value="Unassembled WGS sequence"/>
</dbReference>
<keyword evidence="2" id="KW-1003">Cell membrane</keyword>
<proteinExistence type="predicted"/>
<name>A0A059FLP5_9PROT</name>
<evidence type="ECO:0000256" key="1">
    <source>
        <dbReference type="ARBA" id="ARBA00004236"/>
    </source>
</evidence>
<feature type="transmembrane region" description="Helical" evidence="6">
    <location>
        <begin position="264"/>
        <end position="282"/>
    </location>
</feature>
<evidence type="ECO:0000313" key="8">
    <source>
        <dbReference type="EMBL" id="KCZ91461.1"/>
    </source>
</evidence>
<dbReference type="GO" id="GO:0016757">
    <property type="term" value="F:glycosyltransferase activity"/>
    <property type="evidence" value="ECO:0007669"/>
    <property type="project" value="UniProtKB-KW"/>
</dbReference>
<keyword evidence="3" id="KW-0328">Glycosyltransferase</keyword>
<evidence type="ECO:0000259" key="7">
    <source>
        <dbReference type="Pfam" id="PF00535"/>
    </source>
</evidence>
<organism evidence="8 9">
    <name type="scientific">Hyphomonas hirschiana VP5</name>
    <dbReference type="NCBI Taxonomy" id="1280951"/>
    <lineage>
        <taxon>Bacteria</taxon>
        <taxon>Pseudomonadati</taxon>
        <taxon>Pseudomonadota</taxon>
        <taxon>Alphaproteobacteria</taxon>
        <taxon>Hyphomonadales</taxon>
        <taxon>Hyphomonadaceae</taxon>
        <taxon>Hyphomonas</taxon>
    </lineage>
</organism>
<keyword evidence="9" id="KW-1185">Reference proteome</keyword>
<sequence length="341" mass="36706">MLTSINTASFKPAPLGVDPTSILAVIPALNEARHIETCIRSLMQGSPLLRLVPLTVADGGSTDETQAIVKRLTAEFPNLRLIENPKRLQSAAMNLAAGAHSGPQTRWLVRCDAHSVYPQNFILHVAEALQRTGAASVVIPMDAVGETCFEKGNAWVVDTLLGSGGSAHRGGRKSHYVDHGHHAGFDISWFRKVGGYDETFSHNEDAEYDHRLGAAGGKVWMDADIRIEYVPRGSIRALARQYFNYGKGRARNLRKHNRQLKPRQAVPIFALVGSVGGLLAGISFLPALALPIGYLSILAGASLAIAVQRRSVCGLFAGVAAGTMHMAWAAGFIWESVSANR</sequence>
<evidence type="ECO:0000313" key="9">
    <source>
        <dbReference type="Proteomes" id="UP000025061"/>
    </source>
</evidence>
<feature type="transmembrane region" description="Helical" evidence="6">
    <location>
        <begin position="288"/>
        <end position="307"/>
    </location>
</feature>
<dbReference type="InterPro" id="IPR029044">
    <property type="entry name" value="Nucleotide-diphossugar_trans"/>
</dbReference>
<keyword evidence="6" id="KW-1133">Transmembrane helix</keyword>
<dbReference type="Gene3D" id="3.90.550.10">
    <property type="entry name" value="Spore Coat Polysaccharide Biosynthesis Protein SpsA, Chain A"/>
    <property type="match status" value="1"/>
</dbReference>
<evidence type="ECO:0000256" key="6">
    <source>
        <dbReference type="SAM" id="Phobius"/>
    </source>
</evidence>
<comment type="caution">
    <text evidence="8">The sequence shown here is derived from an EMBL/GenBank/DDBJ whole genome shotgun (WGS) entry which is preliminary data.</text>
</comment>
<evidence type="ECO:0000256" key="5">
    <source>
        <dbReference type="ARBA" id="ARBA00023136"/>
    </source>
</evidence>
<dbReference type="PANTHER" id="PTHR43646">
    <property type="entry name" value="GLYCOSYLTRANSFERASE"/>
    <property type="match status" value="1"/>
</dbReference>
<accession>A0A059FLP5</accession>